<evidence type="ECO:0000313" key="2">
    <source>
        <dbReference type="EMBL" id="KFE36331.1"/>
    </source>
</evidence>
<keyword evidence="3" id="KW-1185">Reference proteome</keyword>
<dbReference type="OrthoDB" id="1633386at2"/>
<feature type="domain" description="Bacteriophage phiJL001 Gp84 C-terminal" evidence="1">
    <location>
        <begin position="194"/>
        <end position="277"/>
    </location>
</feature>
<gene>
    <name evidence="2" type="ORF">DW2_03444</name>
</gene>
<protein>
    <recommendedName>
        <fullName evidence="1">Bacteriophage phiJL001 Gp84 C-terminal domain-containing protein</fullName>
    </recommendedName>
</protein>
<sequence length="296" mass="31867">MSYPEELRAHLGTGTTTIARAWAVTRRDGKVLGFTDHDAGLNFEGIAFEPESGMTAKALAQGTGLAVDNSEVYGALSSEAISESEILAGRYDRAEVRAWIVNWTDVTQRALLFRGHLGEITRGAGAFTAELRGLSEALGAERGRIYHPRCAAVLGDADCRFDLSQPGFAHEGPVAFVEETARFGFGALAGFSERWFEKGRLTVLSGAAAGLVGVIKADRTRTDGIREIELWQRIAAEVAPGDQVRLEAGCDKRAATCRAKFANFANFRGFPHIPGEDWLVSYPVQGGANDGGSLFR</sequence>
<comment type="caution">
    <text evidence="2">The sequence shown here is derived from an EMBL/GenBank/DDBJ whole genome shotgun (WGS) entry which is preliminary data.</text>
</comment>
<dbReference type="Pfam" id="PF09931">
    <property type="entry name" value="Phage_phiJL001_Gp84_N"/>
    <property type="match status" value="1"/>
</dbReference>
<dbReference type="RefSeq" id="WP_038143850.1">
    <property type="nucleotide sequence ID" value="NZ_AQRC01000002.1"/>
</dbReference>
<dbReference type="InterPro" id="IPR018964">
    <property type="entry name" value="Phage_phiJL001_Gp84_C"/>
</dbReference>
<dbReference type="PATRIC" id="fig|1317124.6.peg.696"/>
<dbReference type="EMBL" id="AQRC01000002">
    <property type="protein sequence ID" value="KFE36331.1"/>
    <property type="molecule type" value="Genomic_DNA"/>
</dbReference>
<organism evidence="2 3">
    <name type="scientific">Thioclava atlantica</name>
    <dbReference type="NCBI Taxonomy" id="1317124"/>
    <lineage>
        <taxon>Bacteria</taxon>
        <taxon>Pseudomonadati</taxon>
        <taxon>Pseudomonadota</taxon>
        <taxon>Alphaproteobacteria</taxon>
        <taxon>Rhodobacterales</taxon>
        <taxon>Paracoccaceae</taxon>
        <taxon>Thioclava</taxon>
    </lineage>
</organism>
<dbReference type="AlphaFoldDB" id="A0A085U034"/>
<reference evidence="2 3" key="2">
    <citation type="journal article" date="2015" name="Antonie Van Leeuwenhoek">
        <title>Thioclava indica sp. nov., isolated from surface seawater of the Indian Ocean.</title>
        <authorList>
            <person name="Liu Y."/>
            <person name="Lai Q."/>
            <person name="Du J."/>
            <person name="Xu H."/>
            <person name="Jiang L."/>
            <person name="Shao Z."/>
        </authorList>
    </citation>
    <scope>NUCLEOTIDE SEQUENCE [LARGE SCALE GENOMIC DNA]</scope>
    <source>
        <strain evidence="2 3">13D2W-2</strain>
    </source>
</reference>
<dbReference type="STRING" id="1317124.DW2_03444"/>
<dbReference type="NCBIfam" id="TIGR02218">
    <property type="entry name" value="phg_TIGR02218"/>
    <property type="match status" value="1"/>
</dbReference>
<accession>A0A085U034</accession>
<name>A0A085U034_9RHOB</name>
<reference evidence="3" key="1">
    <citation type="submission" date="2013-04" db="EMBL/GenBank/DDBJ databases">
        <title>Thioclava sp. 13D2W-2 Genome Sequencing.</title>
        <authorList>
            <person name="Lai Q."/>
            <person name="Li G."/>
            <person name="Shao Z."/>
        </authorList>
    </citation>
    <scope>NUCLEOTIDE SEQUENCE [LARGE SCALE GENOMIC DNA]</scope>
    <source>
        <strain evidence="3">13D2W-2</strain>
    </source>
</reference>
<dbReference type="Pfam" id="PF09356">
    <property type="entry name" value="Phage_BR0599"/>
    <property type="match status" value="1"/>
</dbReference>
<dbReference type="Proteomes" id="UP000028607">
    <property type="component" value="Unassembled WGS sequence"/>
</dbReference>
<evidence type="ECO:0000313" key="3">
    <source>
        <dbReference type="Proteomes" id="UP000028607"/>
    </source>
</evidence>
<proteinExistence type="predicted"/>
<dbReference type="InterPro" id="IPR011928">
    <property type="entry name" value="Phage_phiJL001_Gp84"/>
</dbReference>
<evidence type="ECO:0000259" key="1">
    <source>
        <dbReference type="Pfam" id="PF09356"/>
    </source>
</evidence>
<dbReference type="eggNOG" id="COG5449">
    <property type="taxonomic scope" value="Bacteria"/>
</dbReference>